<reference evidence="2" key="1">
    <citation type="submission" date="2015-07" db="EMBL/GenBank/DDBJ databases">
        <title>Adaptation to a free-living lifestyle via gene acquisitions in the diplomonad Trepomonas sp. PC1.</title>
        <authorList>
            <person name="Xu F."/>
            <person name="Jerlstrom-Hultqvist J."/>
            <person name="Kolisko M."/>
            <person name="Simpson A.G.B."/>
            <person name="Roger A.J."/>
            <person name="Svard S.G."/>
            <person name="Andersson J.O."/>
        </authorList>
    </citation>
    <scope>NUCLEOTIDE SEQUENCE</scope>
    <source>
        <strain evidence="2">PC1</strain>
    </source>
</reference>
<feature type="domain" description="Reverse transcriptase" evidence="1">
    <location>
        <begin position="439"/>
        <end position="545"/>
    </location>
</feature>
<keyword evidence="2" id="KW-0540">Nuclease</keyword>
<evidence type="ECO:0000259" key="1">
    <source>
        <dbReference type="PROSITE" id="PS50878"/>
    </source>
</evidence>
<keyword evidence="2" id="KW-0548">Nucleotidyltransferase</keyword>
<dbReference type="GO" id="GO:0004519">
    <property type="term" value="F:endonuclease activity"/>
    <property type="evidence" value="ECO:0007669"/>
    <property type="project" value="UniProtKB-KW"/>
</dbReference>
<evidence type="ECO:0000313" key="2">
    <source>
        <dbReference type="EMBL" id="JAP93217.1"/>
    </source>
</evidence>
<dbReference type="Pfam" id="PF00078">
    <property type="entry name" value="RVT_1"/>
    <property type="match status" value="1"/>
</dbReference>
<dbReference type="InterPro" id="IPR000477">
    <property type="entry name" value="RT_dom"/>
</dbReference>
<name>A0A146K9F6_9EUKA</name>
<proteinExistence type="predicted"/>
<dbReference type="AlphaFoldDB" id="A0A146K9F6"/>
<accession>A0A146K9F6</accession>
<keyword evidence="2" id="KW-0808">Transferase</keyword>
<keyword evidence="2" id="KW-0695">RNA-directed DNA polymerase</keyword>
<gene>
    <name evidence="2" type="ORF">TPC1_14587</name>
</gene>
<organism evidence="2">
    <name type="scientific">Trepomonas sp. PC1</name>
    <dbReference type="NCBI Taxonomy" id="1076344"/>
    <lineage>
        <taxon>Eukaryota</taxon>
        <taxon>Metamonada</taxon>
        <taxon>Diplomonadida</taxon>
        <taxon>Hexamitidae</taxon>
        <taxon>Hexamitinae</taxon>
        <taxon>Trepomonas</taxon>
    </lineage>
</organism>
<dbReference type="PROSITE" id="PS50878">
    <property type="entry name" value="RT_POL"/>
    <property type="match status" value="1"/>
</dbReference>
<feature type="non-terminal residue" evidence="2">
    <location>
        <position position="545"/>
    </location>
</feature>
<dbReference type="EMBL" id="GDID01003389">
    <property type="protein sequence ID" value="JAP93217.1"/>
    <property type="molecule type" value="Transcribed_RNA"/>
</dbReference>
<dbReference type="GO" id="GO:0003964">
    <property type="term" value="F:RNA-directed DNA polymerase activity"/>
    <property type="evidence" value="ECO:0007669"/>
    <property type="project" value="UniProtKB-KW"/>
</dbReference>
<protein>
    <submittedName>
        <fullName evidence="2">Reverse transcriptase/endonuclease</fullName>
    </submittedName>
</protein>
<keyword evidence="2" id="KW-0255">Endonuclease</keyword>
<keyword evidence="2" id="KW-0378">Hydrolase</keyword>
<sequence>MAYFAIHLLRIALIASYKNKLDIFDNMNWQQSRNICVKQHSALLIEKYKNQFSNGPIFDPLTGFNDEFEAVYSCTCGDPSVTNVTFLEVINHLPDQKPTENHQFTAVEQVNDELIISFRCTTCGQYFTSQFTSYHRCNDQEYLRFPPLRNHNTIYRQFQRHELKIIHIIESTILAIQTHETSLENRRMQLPTDLPSTQRGNEPEIHISIDNSPQLNKFVPNIEQLTAEQLKALTITQFKKGDVSFIPETPENQTKTFFSNTMRKILKKGSNQSTALKLLHEVFCKFRAQNQHHIIQPLTDEQIDQNLQKSKQISSLSKIKRKLRNIEENCKINRIRKAKQKAHALIEPPKRLSEQEIHEIAKTCKIDNQMEIETDLTYDTNLSIIRLDKVDVEIMFKNMQSSKSCGPSGVDATLLKNNQRRDQLMIQDLVLNVCNELIEFPERMVTIPELYQYSSTYIPKTNGSYRHISIQETILTSFHKFLLLQLRTINKNQLAMERFTNVKALRTLTELNQDGFLLKIDIEKAFDAVPFQIIHQTLRRLFVPH</sequence>